<keyword evidence="5" id="KW-1185">Reference proteome</keyword>
<evidence type="ECO:0000256" key="2">
    <source>
        <dbReference type="PIRSR" id="PIRSR006615-1"/>
    </source>
</evidence>
<dbReference type="PROSITE" id="PS52034">
    <property type="entry name" value="PEPTIDASE_M32"/>
    <property type="match status" value="1"/>
</dbReference>
<feature type="binding site" evidence="2">
    <location>
        <position position="267"/>
    </location>
    <ligand>
        <name>Zn(2+)</name>
        <dbReference type="ChEBI" id="CHEBI:29105"/>
        <note>catalytic</note>
    </ligand>
</feature>
<feature type="binding site" evidence="2">
    <location>
        <position position="263"/>
    </location>
    <ligand>
        <name>Zn(2+)</name>
        <dbReference type="ChEBI" id="CHEBI:29105"/>
        <note>catalytic</note>
    </ligand>
</feature>
<dbReference type="OrthoDB" id="9772308at2"/>
<dbReference type="GO" id="GO:0006508">
    <property type="term" value="P:proteolysis"/>
    <property type="evidence" value="ECO:0007669"/>
    <property type="project" value="UniProtKB-UniRule"/>
</dbReference>
<name>A0A0P6Y4V2_9CHLR</name>
<comment type="cofactor">
    <cofactor evidence="2">
        <name>Zn(2+)</name>
        <dbReference type="ChEBI" id="CHEBI:29105"/>
    </cofactor>
    <text evidence="2">Binds 1 zinc ion per subunit.</text>
</comment>
<dbReference type="Proteomes" id="UP000050277">
    <property type="component" value="Unassembled WGS sequence"/>
</dbReference>
<evidence type="ECO:0000313" key="5">
    <source>
        <dbReference type="Proteomes" id="UP000050277"/>
    </source>
</evidence>
<dbReference type="GO" id="GO:0046872">
    <property type="term" value="F:metal ion binding"/>
    <property type="evidence" value="ECO:0007669"/>
    <property type="project" value="UniProtKB-KW"/>
</dbReference>
<evidence type="ECO:0000256" key="3">
    <source>
        <dbReference type="PIRSR" id="PIRSR006615-2"/>
    </source>
</evidence>
<dbReference type="RefSeq" id="WP_054533028.1">
    <property type="nucleotide sequence ID" value="NZ_LGKP01000007.1"/>
</dbReference>
<comment type="similarity">
    <text evidence="1">Belongs to the peptidase M32 family.</text>
</comment>
<dbReference type="InterPro" id="IPR001333">
    <property type="entry name" value="Peptidase_M32_Taq"/>
</dbReference>
<evidence type="ECO:0000313" key="4">
    <source>
        <dbReference type="EMBL" id="KPL91214.1"/>
    </source>
</evidence>
<comment type="catalytic activity">
    <reaction evidence="1">
        <text>Release of a C-terminal amino acid with broad specificity, except for -Pro.</text>
        <dbReference type="EC" id="3.4.17.19"/>
    </reaction>
</comment>
<accession>A0A0P6Y4V2</accession>
<gene>
    <name evidence="4" type="ORF">SE18_03475</name>
</gene>
<dbReference type="PIRSF" id="PIRSF006615">
    <property type="entry name" value="Zn_crbxpep_Taq"/>
    <property type="match status" value="1"/>
</dbReference>
<feature type="active site" description="Proton donor/acceptor" evidence="3">
    <location>
        <position position="264"/>
    </location>
</feature>
<keyword evidence="1" id="KW-0645">Protease</keyword>
<keyword evidence="1 4" id="KW-0121">Carboxypeptidase</keyword>
<protein>
    <recommendedName>
        <fullName evidence="1">Metal-dependent carboxypeptidase</fullName>
        <ecNumber evidence="1">3.4.17.19</ecNumber>
    </recommendedName>
</protein>
<proteinExistence type="inferred from homology"/>
<dbReference type="EMBL" id="LGKP01000007">
    <property type="protein sequence ID" value="KPL91214.1"/>
    <property type="molecule type" value="Genomic_DNA"/>
</dbReference>
<dbReference type="GO" id="GO:0004181">
    <property type="term" value="F:metallocarboxypeptidase activity"/>
    <property type="evidence" value="ECO:0007669"/>
    <property type="project" value="UniProtKB-UniRule"/>
</dbReference>
<keyword evidence="1" id="KW-0482">Metalloprotease</keyword>
<dbReference type="PATRIC" id="fig|70996.4.peg.1187"/>
<dbReference type="PRINTS" id="PR00998">
    <property type="entry name" value="CRBOXYPTASET"/>
</dbReference>
<dbReference type="EC" id="3.4.17.19" evidence="1"/>
<keyword evidence="2" id="KW-0862">Zinc</keyword>
<dbReference type="AlphaFoldDB" id="A0A0P6Y4V2"/>
<dbReference type="CDD" id="cd06460">
    <property type="entry name" value="M32_Taq"/>
    <property type="match status" value="1"/>
</dbReference>
<dbReference type="PANTHER" id="PTHR34217">
    <property type="entry name" value="METAL-DEPENDENT CARBOXYPEPTIDASE"/>
    <property type="match status" value="1"/>
</dbReference>
<dbReference type="PANTHER" id="PTHR34217:SF1">
    <property type="entry name" value="CARBOXYPEPTIDASE 1"/>
    <property type="match status" value="1"/>
</dbReference>
<dbReference type="SUPFAM" id="SSF55486">
    <property type="entry name" value="Metalloproteases ('zincins'), catalytic domain"/>
    <property type="match status" value="1"/>
</dbReference>
<comment type="caution">
    <text evidence="4">The sequence shown here is derived from an EMBL/GenBank/DDBJ whole genome shotgun (WGS) entry which is preliminary data.</text>
</comment>
<reference evidence="4 5" key="1">
    <citation type="submission" date="2015-07" db="EMBL/GenBank/DDBJ databases">
        <title>Whole genome sequence of Herpetosiphon geysericola DSM 7119.</title>
        <authorList>
            <person name="Hemp J."/>
            <person name="Ward L.M."/>
            <person name="Pace L.A."/>
            <person name="Fischer W.W."/>
        </authorList>
    </citation>
    <scope>NUCLEOTIDE SEQUENCE [LARGE SCALE GENOMIC DNA]</scope>
    <source>
        <strain evidence="4 5">DSM 7119</strain>
    </source>
</reference>
<keyword evidence="1" id="KW-0378">Hydrolase</keyword>
<dbReference type="Pfam" id="PF02074">
    <property type="entry name" value="Peptidase_M32"/>
    <property type="match status" value="1"/>
</dbReference>
<sequence length="497" mass="56599">MSQALEQLREHLATIRDLNHAAGLLSWDQRTQMPRGGASTRAEQLATISRISHELFTGEKTLKLLDAINVADLPPDSDEARLISHTRYNYERSTKLPAEFIAKQSRVRALAGNVWEDARAKSDFAMFQPHLETIVDMVREQAELLGYDEHPYDALLNSYERGLTTNQAIALFDELKAGTVPLALKIAAMGDDGRDAPLHGNYPEALQEEFGKKVTVRYGYDWNRGRQDRSTHPFCTNFGRDDVRITTRFNPNWLAPALFGTLHETGHALYEQNIKPELNRTPLGRGTSLGVHESQSRMWENIVGRSRPFWEFFYGDLQATFPEPLVNVDLEKFYRAVNTVKPSLIRVEADELTYNLHILLRMELEIALLEGKLKVADLPEAWNAKMQTYLGITPANDAEGVLQDIHWSGMMFGYFPTYTIGNVLSVQLFDTAVAKHPEIWDEMRRGEFGTLLGWMRENILQHGSKFLPNELIKRATGRPMDAAPYVKYLQTKFGELY</sequence>
<comment type="function">
    <text evidence="1">Broad specificity carboxypetidase that releases amino acids sequentially from the C-terminus, including neutral, aromatic, polar and basic residues.</text>
</comment>
<feature type="binding site" evidence="2">
    <location>
        <position position="293"/>
    </location>
    <ligand>
        <name>Zn(2+)</name>
        <dbReference type="ChEBI" id="CHEBI:29105"/>
        <note>catalytic</note>
    </ligand>
</feature>
<keyword evidence="1 2" id="KW-0479">Metal-binding</keyword>
<evidence type="ECO:0000256" key="1">
    <source>
        <dbReference type="PIRNR" id="PIRNR006615"/>
    </source>
</evidence>
<organism evidence="4 5">
    <name type="scientific">Herpetosiphon geysericola</name>
    <dbReference type="NCBI Taxonomy" id="70996"/>
    <lineage>
        <taxon>Bacteria</taxon>
        <taxon>Bacillati</taxon>
        <taxon>Chloroflexota</taxon>
        <taxon>Chloroflexia</taxon>
        <taxon>Herpetosiphonales</taxon>
        <taxon>Herpetosiphonaceae</taxon>
        <taxon>Herpetosiphon</taxon>
    </lineage>
</organism>
<dbReference type="Gene3D" id="1.10.1370.30">
    <property type="match status" value="1"/>
</dbReference>